<dbReference type="EC" id="6.1.1.21" evidence="2"/>
<keyword evidence="6" id="KW-0648">Protein biosynthesis</keyword>
<dbReference type="InterPro" id="IPR004154">
    <property type="entry name" value="Anticodon-bd"/>
</dbReference>
<dbReference type="EMBL" id="KZ288519">
    <property type="protein sequence ID" value="PBC25099.1"/>
    <property type="molecule type" value="Genomic_DNA"/>
</dbReference>
<feature type="domain" description="Aminoacyl-transfer RNA synthetases class-II family profile" evidence="10">
    <location>
        <begin position="169"/>
        <end position="494"/>
    </location>
</feature>
<keyword evidence="12" id="KW-1185">Reference proteome</keyword>
<dbReference type="Gene3D" id="1.20.1050.10">
    <property type="match status" value="1"/>
</dbReference>
<dbReference type="SUPFAM" id="SSF55681">
    <property type="entry name" value="Class II aaRS and biotin synthetases"/>
    <property type="match status" value="1"/>
</dbReference>
<dbReference type="NCBIfam" id="TIGR00442">
    <property type="entry name" value="hisS"/>
    <property type="match status" value="1"/>
</dbReference>
<dbReference type="SUPFAM" id="SSF47616">
    <property type="entry name" value="GST C-terminal domain-like"/>
    <property type="match status" value="1"/>
</dbReference>
<dbReference type="PANTHER" id="PTHR11476:SF7">
    <property type="entry name" value="HISTIDINE--TRNA LIGASE"/>
    <property type="match status" value="1"/>
</dbReference>
<evidence type="ECO:0000256" key="7">
    <source>
        <dbReference type="ARBA" id="ARBA00023146"/>
    </source>
</evidence>
<dbReference type="GO" id="GO:0003723">
    <property type="term" value="F:RNA binding"/>
    <property type="evidence" value="ECO:0007669"/>
    <property type="project" value="TreeGrafter"/>
</dbReference>
<dbReference type="GO" id="GO:0006427">
    <property type="term" value="P:histidyl-tRNA aminoacylation"/>
    <property type="evidence" value="ECO:0007669"/>
    <property type="project" value="InterPro"/>
</dbReference>
<evidence type="ECO:0000256" key="5">
    <source>
        <dbReference type="ARBA" id="ARBA00022840"/>
    </source>
</evidence>
<dbReference type="HAMAP" id="MF_00127">
    <property type="entry name" value="His_tRNA_synth"/>
    <property type="match status" value="1"/>
</dbReference>
<dbReference type="InterPro" id="IPR006195">
    <property type="entry name" value="aa-tRNA-synth_II"/>
</dbReference>
<feature type="coiled-coil region" evidence="9">
    <location>
        <begin position="2"/>
        <end position="29"/>
    </location>
</feature>
<organism evidence="11 12">
    <name type="scientific">Apis cerana cerana</name>
    <name type="common">Oriental honeybee</name>
    <dbReference type="NCBI Taxonomy" id="94128"/>
    <lineage>
        <taxon>Eukaryota</taxon>
        <taxon>Metazoa</taxon>
        <taxon>Ecdysozoa</taxon>
        <taxon>Arthropoda</taxon>
        <taxon>Hexapoda</taxon>
        <taxon>Insecta</taxon>
        <taxon>Pterygota</taxon>
        <taxon>Neoptera</taxon>
        <taxon>Endopterygota</taxon>
        <taxon>Hymenoptera</taxon>
        <taxon>Apocrita</taxon>
        <taxon>Aculeata</taxon>
        <taxon>Apoidea</taxon>
        <taxon>Anthophila</taxon>
        <taxon>Apidae</taxon>
        <taxon>Apis</taxon>
    </lineage>
</organism>
<dbReference type="InterPro" id="IPR036621">
    <property type="entry name" value="Anticodon-bd_dom_sf"/>
</dbReference>
<dbReference type="GO" id="GO:0004821">
    <property type="term" value="F:histidine-tRNA ligase activity"/>
    <property type="evidence" value="ECO:0007669"/>
    <property type="project" value="UniProtKB-EC"/>
</dbReference>
<dbReference type="Proteomes" id="UP000242457">
    <property type="component" value="Unassembled WGS sequence"/>
</dbReference>
<dbReference type="STRING" id="94128.A0A2A3E1U0"/>
<reference evidence="11 12" key="1">
    <citation type="submission" date="2014-07" db="EMBL/GenBank/DDBJ databases">
        <title>Genomic and transcriptomic analysis on Apis cerana provide comprehensive insights into honey bee biology.</title>
        <authorList>
            <person name="Diao Q."/>
            <person name="Sun L."/>
            <person name="Zheng H."/>
            <person name="Zheng H."/>
            <person name="Xu S."/>
            <person name="Wang S."/>
            <person name="Zeng Z."/>
            <person name="Hu F."/>
            <person name="Su S."/>
            <person name="Wu J."/>
        </authorList>
    </citation>
    <scope>NUCLEOTIDE SEQUENCE [LARGE SCALE GENOMIC DNA]</scope>
    <source>
        <tissue evidence="11">Pupae without intestine</tissue>
    </source>
</reference>
<evidence type="ECO:0000256" key="1">
    <source>
        <dbReference type="ARBA" id="ARBA00008226"/>
    </source>
</evidence>
<dbReference type="PANTHER" id="PTHR11476">
    <property type="entry name" value="HISTIDYL-TRNA SYNTHETASE"/>
    <property type="match status" value="1"/>
</dbReference>
<dbReference type="InterPro" id="IPR041715">
    <property type="entry name" value="HisRS-like_core"/>
</dbReference>
<dbReference type="GO" id="GO:0032543">
    <property type="term" value="P:mitochondrial translation"/>
    <property type="evidence" value="ECO:0007669"/>
    <property type="project" value="TreeGrafter"/>
</dbReference>
<dbReference type="FunFam" id="3.30.930.10:FF:000021">
    <property type="entry name" value="Probable histidine--tRNA ligase, mitochondrial"/>
    <property type="match status" value="1"/>
</dbReference>
<dbReference type="Gene3D" id="3.40.50.800">
    <property type="entry name" value="Anticodon-binding domain"/>
    <property type="match status" value="1"/>
</dbReference>
<accession>A0A2A3E1U0</accession>
<evidence type="ECO:0000256" key="4">
    <source>
        <dbReference type="ARBA" id="ARBA00022741"/>
    </source>
</evidence>
<dbReference type="FunFam" id="3.40.50.800:FF:000008">
    <property type="entry name" value="histidine--tRNA ligase, cytoplasmic isoform X1"/>
    <property type="match status" value="1"/>
</dbReference>
<dbReference type="InterPro" id="IPR033656">
    <property type="entry name" value="HisRS_anticodon"/>
</dbReference>
<comment type="similarity">
    <text evidence="1">Belongs to the class-II aminoacyl-tRNA synthetase family.</text>
</comment>
<evidence type="ECO:0000256" key="9">
    <source>
        <dbReference type="SAM" id="Coils"/>
    </source>
</evidence>
<dbReference type="Pfam" id="PF13393">
    <property type="entry name" value="tRNA-synt_His"/>
    <property type="match status" value="1"/>
</dbReference>
<dbReference type="SUPFAM" id="SSF52954">
    <property type="entry name" value="Class II aaRS ABD-related"/>
    <property type="match status" value="1"/>
</dbReference>
<dbReference type="InterPro" id="IPR015807">
    <property type="entry name" value="His-tRNA-ligase"/>
</dbReference>
<evidence type="ECO:0000313" key="12">
    <source>
        <dbReference type="Proteomes" id="UP000242457"/>
    </source>
</evidence>
<proteinExistence type="inferred from homology"/>
<dbReference type="CDD" id="cd00859">
    <property type="entry name" value="HisRS_anticodon"/>
    <property type="match status" value="1"/>
</dbReference>
<dbReference type="InterPro" id="IPR045864">
    <property type="entry name" value="aa-tRNA-synth_II/BPL/LPL"/>
</dbReference>
<dbReference type="OrthoDB" id="1906957at2759"/>
<evidence type="ECO:0000256" key="3">
    <source>
        <dbReference type="ARBA" id="ARBA00022598"/>
    </source>
</evidence>
<keyword evidence="7 11" id="KW-0030">Aminoacyl-tRNA synthetase</keyword>
<evidence type="ECO:0000259" key="10">
    <source>
        <dbReference type="PROSITE" id="PS50862"/>
    </source>
</evidence>
<name>A0A2A3E1U0_APICC</name>
<keyword evidence="5" id="KW-0067">ATP-binding</keyword>
<dbReference type="GO" id="GO:0005829">
    <property type="term" value="C:cytosol"/>
    <property type="evidence" value="ECO:0007669"/>
    <property type="project" value="TreeGrafter"/>
</dbReference>
<evidence type="ECO:0000256" key="6">
    <source>
        <dbReference type="ARBA" id="ARBA00022917"/>
    </source>
</evidence>
<dbReference type="AlphaFoldDB" id="A0A2A3E1U0"/>
<keyword evidence="4" id="KW-0547">Nucleotide-binding</keyword>
<dbReference type="InterPro" id="IPR036282">
    <property type="entry name" value="Glutathione-S-Trfase_C_sf"/>
</dbReference>
<dbReference type="GO" id="GO:0005524">
    <property type="term" value="F:ATP binding"/>
    <property type="evidence" value="ECO:0007669"/>
    <property type="project" value="UniProtKB-KW"/>
</dbReference>
<dbReference type="GO" id="GO:0005739">
    <property type="term" value="C:mitochondrion"/>
    <property type="evidence" value="ECO:0007669"/>
    <property type="project" value="TreeGrafter"/>
</dbReference>
<keyword evidence="9" id="KW-0175">Coiled coil</keyword>
<dbReference type="PROSITE" id="PS50862">
    <property type="entry name" value="AA_TRNA_LIGASE_II"/>
    <property type="match status" value="1"/>
</dbReference>
<dbReference type="Gene3D" id="3.30.930.10">
    <property type="entry name" value="Bira Bifunctional Protein, Domain 2"/>
    <property type="match status" value="1"/>
</dbReference>
<evidence type="ECO:0000256" key="8">
    <source>
        <dbReference type="ARBA" id="ARBA00047639"/>
    </source>
</evidence>
<evidence type="ECO:0000313" key="11">
    <source>
        <dbReference type="EMBL" id="PBC25099.1"/>
    </source>
</evidence>
<sequence length="603" mass="68709">MADEIERKLLEQVKEQEELVRKLKAAKANDVQDSTNFSILETQLESINHDFADVSYVCGWIPTIKDTKFFDFCVTFIDDQLLSKWPHLKRWFTNVQSFDQIERNTFLEPKGSITSLVKKVDRLRNLCLFDKNVIDLKIAEEVTKLSELKAQLRNKNEIPSKLVLKTPKGTRDYGPEQMALRLAVLDKIVTVFKRHGAETIDTPVFELKEVLTEKYGEDSKLIYDLKDQGGEILALRYDLTVPFARYLAMRKISSIKRYHIAKVYRRDNPSTTRGRYREFYQCDFDIAGQYDPMLPDAECIRVISEALQCLNVGPYTIKLNHRLLLDGIFATCGVPNDKFHAVCSSIDKLDKNSWSEVKREIVEEKGLSESSADKIGTYVSQSGGIELIYELKKDNELMKHESAVNGLESIELLFKYCKIFQVTDKIIFDLSLARGLDYYTGIIFEAILTGDEVGVGSVAGGGRYDNLVGMFDSKKKSIPCVGLSLGVERIFNVLETKLNHESVKTRTNEVEVFVATAQKNLYEERMKILTILWDAGVKAEHSYKKNVKLLAQLHHCEESGIPLVIIIGEGELAKGEVTLRDVVSRVEISIPRAHLIDEIRKRL</sequence>
<dbReference type="Pfam" id="PF03129">
    <property type="entry name" value="HGTP_anticodon"/>
    <property type="match status" value="1"/>
</dbReference>
<evidence type="ECO:0000256" key="2">
    <source>
        <dbReference type="ARBA" id="ARBA00012815"/>
    </source>
</evidence>
<dbReference type="CDD" id="cd00773">
    <property type="entry name" value="HisRS-like_core"/>
    <property type="match status" value="1"/>
</dbReference>
<keyword evidence="3" id="KW-0436">Ligase</keyword>
<protein>
    <recommendedName>
        <fullName evidence="2">histidine--tRNA ligase</fullName>
        <ecNumber evidence="2">6.1.1.21</ecNumber>
    </recommendedName>
</protein>
<gene>
    <name evidence="11" type="ORF">APICC_01996</name>
</gene>
<comment type="catalytic activity">
    <reaction evidence="8">
        <text>tRNA(His) + L-histidine + ATP = L-histidyl-tRNA(His) + AMP + diphosphate + H(+)</text>
        <dbReference type="Rhea" id="RHEA:17313"/>
        <dbReference type="Rhea" id="RHEA-COMP:9665"/>
        <dbReference type="Rhea" id="RHEA-COMP:9689"/>
        <dbReference type="ChEBI" id="CHEBI:15378"/>
        <dbReference type="ChEBI" id="CHEBI:30616"/>
        <dbReference type="ChEBI" id="CHEBI:33019"/>
        <dbReference type="ChEBI" id="CHEBI:57595"/>
        <dbReference type="ChEBI" id="CHEBI:78442"/>
        <dbReference type="ChEBI" id="CHEBI:78527"/>
        <dbReference type="ChEBI" id="CHEBI:456215"/>
        <dbReference type="EC" id="6.1.1.21"/>
    </reaction>
</comment>